<keyword evidence="6" id="KW-1185">Reference proteome</keyword>
<dbReference type="PANTHER" id="PTHR22789:SF0">
    <property type="entry name" value="3-OXO-TETRONATE 4-PHOSPHATE DECARBOXYLASE-RELATED"/>
    <property type="match status" value="1"/>
</dbReference>
<dbReference type="InterPro" id="IPR050197">
    <property type="entry name" value="Aldolase_class_II_sugar_metab"/>
</dbReference>
<dbReference type="PANTHER" id="PTHR22789">
    <property type="entry name" value="FUCULOSE PHOSPHATE ALDOLASE"/>
    <property type="match status" value="1"/>
</dbReference>
<dbReference type="GO" id="GO:0005829">
    <property type="term" value="C:cytosol"/>
    <property type="evidence" value="ECO:0007669"/>
    <property type="project" value="TreeGrafter"/>
</dbReference>
<dbReference type="Proteomes" id="UP000198703">
    <property type="component" value="Unassembled WGS sequence"/>
</dbReference>
<dbReference type="GO" id="GO:0016832">
    <property type="term" value="F:aldehyde-lyase activity"/>
    <property type="evidence" value="ECO:0007669"/>
    <property type="project" value="TreeGrafter"/>
</dbReference>
<sequence>MKKDELKLREEIIAQARWMNASGLNQGTSGNISARHGDTMLITPSATAYDALEPEMIAAMPLEGDYGAWEGPLKPSTEWRFHLDIQRAKPEVGAVVHTHSTYATVLAIAGKSVPACHYMIAAFGGMEIRCAPYATFGTKALSDHALTALDGRTGCLLANHGMIATGASLAKAMWLAVELETIAKQYYMSLLIGGPNLLSEAAIADTAKSFGSYGLQDDAGKAKKPAKASAKAGKGK</sequence>
<dbReference type="STRING" id="89524.SAMN05444370_106189"/>
<feature type="region of interest" description="Disordered" evidence="3">
    <location>
        <begin position="213"/>
        <end position="236"/>
    </location>
</feature>
<keyword evidence="2" id="KW-0456">Lyase</keyword>
<name>A0A1H4C3Q2_9RHOB</name>
<evidence type="ECO:0000313" key="6">
    <source>
        <dbReference type="Proteomes" id="UP000198703"/>
    </source>
</evidence>
<accession>A0A1H4C3Q2</accession>
<dbReference type="RefSeq" id="WP_093253757.1">
    <property type="nucleotide sequence ID" value="NZ_FNQM01000006.1"/>
</dbReference>
<dbReference type="GO" id="GO:0019323">
    <property type="term" value="P:pentose catabolic process"/>
    <property type="evidence" value="ECO:0007669"/>
    <property type="project" value="TreeGrafter"/>
</dbReference>
<dbReference type="SUPFAM" id="SSF53639">
    <property type="entry name" value="AraD/HMP-PK domain-like"/>
    <property type="match status" value="1"/>
</dbReference>
<dbReference type="InterPro" id="IPR001303">
    <property type="entry name" value="Aldolase_II/adducin_N"/>
</dbReference>
<organism evidence="5 6">
    <name type="scientific">Rubrimonas cliftonensis</name>
    <dbReference type="NCBI Taxonomy" id="89524"/>
    <lineage>
        <taxon>Bacteria</taxon>
        <taxon>Pseudomonadati</taxon>
        <taxon>Pseudomonadota</taxon>
        <taxon>Alphaproteobacteria</taxon>
        <taxon>Rhodobacterales</taxon>
        <taxon>Paracoccaceae</taxon>
        <taxon>Rubrimonas</taxon>
    </lineage>
</organism>
<dbReference type="InterPro" id="IPR036409">
    <property type="entry name" value="Aldolase_II/adducin_N_sf"/>
</dbReference>
<dbReference type="OrthoDB" id="5291399at2"/>
<dbReference type="EMBL" id="FNQM01000006">
    <property type="protein sequence ID" value="SEA55075.1"/>
    <property type="molecule type" value="Genomic_DNA"/>
</dbReference>
<keyword evidence="1" id="KW-0479">Metal-binding</keyword>
<evidence type="ECO:0000256" key="2">
    <source>
        <dbReference type="ARBA" id="ARBA00023239"/>
    </source>
</evidence>
<evidence type="ECO:0000259" key="4">
    <source>
        <dbReference type="SMART" id="SM01007"/>
    </source>
</evidence>
<reference evidence="5 6" key="1">
    <citation type="submission" date="2016-10" db="EMBL/GenBank/DDBJ databases">
        <authorList>
            <person name="de Groot N.N."/>
        </authorList>
    </citation>
    <scope>NUCLEOTIDE SEQUENCE [LARGE SCALE GENOMIC DNA]</scope>
    <source>
        <strain evidence="5 6">DSM 15345</strain>
    </source>
</reference>
<feature type="domain" description="Class II aldolase/adducin N-terminal" evidence="4">
    <location>
        <begin position="10"/>
        <end position="187"/>
    </location>
</feature>
<evidence type="ECO:0000256" key="3">
    <source>
        <dbReference type="SAM" id="MobiDB-lite"/>
    </source>
</evidence>
<dbReference type="AlphaFoldDB" id="A0A1H4C3Q2"/>
<evidence type="ECO:0000313" key="5">
    <source>
        <dbReference type="EMBL" id="SEA55075.1"/>
    </source>
</evidence>
<dbReference type="GO" id="GO:0046872">
    <property type="term" value="F:metal ion binding"/>
    <property type="evidence" value="ECO:0007669"/>
    <property type="project" value="UniProtKB-KW"/>
</dbReference>
<gene>
    <name evidence="5" type="ORF">SAMN05444370_106189</name>
</gene>
<feature type="compositionally biased region" description="Low complexity" evidence="3">
    <location>
        <begin position="227"/>
        <end position="236"/>
    </location>
</feature>
<protein>
    <submittedName>
        <fullName evidence="5">L-fuculose-phosphate aldolase</fullName>
    </submittedName>
</protein>
<evidence type="ECO:0000256" key="1">
    <source>
        <dbReference type="ARBA" id="ARBA00022723"/>
    </source>
</evidence>
<dbReference type="SMART" id="SM01007">
    <property type="entry name" value="Aldolase_II"/>
    <property type="match status" value="1"/>
</dbReference>
<dbReference type="Pfam" id="PF00596">
    <property type="entry name" value="Aldolase_II"/>
    <property type="match status" value="1"/>
</dbReference>
<dbReference type="Gene3D" id="3.40.225.10">
    <property type="entry name" value="Class II aldolase/adducin N-terminal domain"/>
    <property type="match status" value="1"/>
</dbReference>
<proteinExistence type="predicted"/>